<dbReference type="EMBL" id="UINC01133314">
    <property type="protein sequence ID" value="SVD16174.1"/>
    <property type="molecule type" value="Genomic_DNA"/>
</dbReference>
<sequence>MKLLSRLAIRAAQELARNPRARAKTVQVLTSTSRKFNQDFKPRVSQAWRDAQPELKSAGRGFKRLVEDLRREYRKGRNGK</sequence>
<reference evidence="1" key="1">
    <citation type="submission" date="2018-05" db="EMBL/GenBank/DDBJ databases">
        <authorList>
            <person name="Lanie J.A."/>
            <person name="Ng W.-L."/>
            <person name="Kazmierczak K.M."/>
            <person name="Andrzejewski T.M."/>
            <person name="Davidsen T.M."/>
            <person name="Wayne K.J."/>
            <person name="Tettelin H."/>
            <person name="Glass J.I."/>
            <person name="Rusch D."/>
            <person name="Podicherti R."/>
            <person name="Tsui H.-C.T."/>
            <person name="Winkler M.E."/>
        </authorList>
    </citation>
    <scope>NUCLEOTIDE SEQUENCE</scope>
</reference>
<proteinExistence type="predicted"/>
<organism evidence="1">
    <name type="scientific">marine metagenome</name>
    <dbReference type="NCBI Taxonomy" id="408172"/>
    <lineage>
        <taxon>unclassified sequences</taxon>
        <taxon>metagenomes</taxon>
        <taxon>ecological metagenomes</taxon>
    </lineage>
</organism>
<name>A0A382T1Y8_9ZZZZ</name>
<evidence type="ECO:0000313" key="1">
    <source>
        <dbReference type="EMBL" id="SVD16174.1"/>
    </source>
</evidence>
<dbReference type="AlphaFoldDB" id="A0A382T1Y8"/>
<gene>
    <name evidence="1" type="ORF">METZ01_LOCUS369028</name>
</gene>
<accession>A0A382T1Y8</accession>
<protein>
    <submittedName>
        <fullName evidence="1">Uncharacterized protein</fullName>
    </submittedName>
</protein>